<dbReference type="Proteomes" id="UP000031623">
    <property type="component" value="Chromosome"/>
</dbReference>
<organism evidence="1 2">
    <name type="scientific">Thioploca ingrica</name>
    <dbReference type="NCBI Taxonomy" id="40754"/>
    <lineage>
        <taxon>Bacteria</taxon>
        <taxon>Pseudomonadati</taxon>
        <taxon>Pseudomonadota</taxon>
        <taxon>Gammaproteobacteria</taxon>
        <taxon>Thiotrichales</taxon>
        <taxon>Thiotrichaceae</taxon>
        <taxon>Thioploca</taxon>
    </lineage>
</organism>
<dbReference type="OrthoDB" id="7374955at2"/>
<dbReference type="STRING" id="40754.THII_0484"/>
<evidence type="ECO:0000313" key="1">
    <source>
        <dbReference type="EMBL" id="BAP54781.1"/>
    </source>
</evidence>
<dbReference type="HOGENOM" id="CLU_1199350_0_0_6"/>
<reference evidence="1 2" key="1">
    <citation type="journal article" date="2014" name="ISME J.">
        <title>Ecophysiology of Thioploca ingrica as revealed by the complete genome sequence supplemented with proteomic evidence.</title>
        <authorList>
            <person name="Kojima H."/>
            <person name="Ogura Y."/>
            <person name="Yamamoto N."/>
            <person name="Togashi T."/>
            <person name="Mori H."/>
            <person name="Watanabe T."/>
            <person name="Nemoto F."/>
            <person name="Kurokawa K."/>
            <person name="Hayashi T."/>
            <person name="Fukui M."/>
        </authorList>
    </citation>
    <scope>NUCLEOTIDE SEQUENCE [LARGE SCALE GENOMIC DNA]</scope>
</reference>
<protein>
    <submittedName>
        <fullName evidence="1">ABC transporter related protein</fullName>
    </submittedName>
</protein>
<accession>A0A090BUA8</accession>
<dbReference type="KEGG" id="tig:THII_0484"/>
<dbReference type="EMBL" id="AP014633">
    <property type="protein sequence ID" value="BAP54781.1"/>
    <property type="molecule type" value="Genomic_DNA"/>
</dbReference>
<dbReference type="AlphaFoldDB" id="A0A090BUA8"/>
<gene>
    <name evidence="1" type="ORF">THII_0484</name>
</gene>
<sequence>MALVLVTIDLLVGTYQNHLIAAKRAAQAEIERMAWFYVRTDVDKVTYTADNRYQFTLWIENLFPEREVFVMMPSVQGAIQIGSQWQEVKTTEATRDPRLTAGSVISLTGRITVDWIMEITKSNYFQAFPGYMHVQLHSQMLVSPELEPKEHVAQRDDVIYLHLKPIGSNDDYLRTINGFPREAPMFIPTVPRW</sequence>
<proteinExistence type="predicted"/>
<keyword evidence="2" id="KW-1185">Reference proteome</keyword>
<evidence type="ECO:0000313" key="2">
    <source>
        <dbReference type="Proteomes" id="UP000031623"/>
    </source>
</evidence>
<name>A0A090BUA8_9GAMM</name>